<dbReference type="SUPFAM" id="SSF52540">
    <property type="entry name" value="P-loop containing nucleoside triphosphate hydrolases"/>
    <property type="match status" value="1"/>
</dbReference>
<feature type="domain" description="Ras-GEF" evidence="4">
    <location>
        <begin position="826"/>
        <end position="1058"/>
    </location>
</feature>
<feature type="region of interest" description="Disordered" evidence="3">
    <location>
        <begin position="1"/>
        <end position="209"/>
    </location>
</feature>
<comment type="caution">
    <text evidence="6">The sequence shown here is derived from an EMBL/GenBank/DDBJ whole genome shotgun (WGS) entry which is preliminary data.</text>
</comment>
<dbReference type="Pfam" id="PF00618">
    <property type="entry name" value="RasGEF_N"/>
    <property type="match status" value="1"/>
</dbReference>
<proteinExistence type="predicted"/>
<evidence type="ECO:0000313" key="6">
    <source>
        <dbReference type="EMBL" id="KAF4314610.1"/>
    </source>
</evidence>
<evidence type="ECO:0000259" key="5">
    <source>
        <dbReference type="PROSITE" id="PS50212"/>
    </source>
</evidence>
<organism evidence="6 7">
    <name type="scientific">Botryosphaeria dothidea</name>
    <dbReference type="NCBI Taxonomy" id="55169"/>
    <lineage>
        <taxon>Eukaryota</taxon>
        <taxon>Fungi</taxon>
        <taxon>Dikarya</taxon>
        <taxon>Ascomycota</taxon>
        <taxon>Pezizomycotina</taxon>
        <taxon>Dothideomycetes</taxon>
        <taxon>Dothideomycetes incertae sedis</taxon>
        <taxon>Botryosphaeriales</taxon>
        <taxon>Botryosphaeriaceae</taxon>
        <taxon>Botryosphaeria</taxon>
    </lineage>
</organism>
<feature type="compositionally biased region" description="Basic and acidic residues" evidence="3">
    <location>
        <begin position="545"/>
        <end position="555"/>
    </location>
</feature>
<dbReference type="PANTHER" id="PTHR23113:SF348">
    <property type="entry name" value="GUANYL-NUCLEOTIDE EXCHANGE FACTOR RASGEF, PUTATIVE (AFU_ORTHOLOGUE AFUA_1G04700)-RELATED"/>
    <property type="match status" value="1"/>
</dbReference>
<feature type="compositionally biased region" description="Basic and acidic residues" evidence="3">
    <location>
        <begin position="1054"/>
        <end position="1066"/>
    </location>
</feature>
<dbReference type="OrthoDB" id="28357at2759"/>
<dbReference type="GO" id="GO:0005886">
    <property type="term" value="C:plasma membrane"/>
    <property type="evidence" value="ECO:0007669"/>
    <property type="project" value="TreeGrafter"/>
</dbReference>
<dbReference type="InterPro" id="IPR001895">
    <property type="entry name" value="RASGEF_cat_dom"/>
</dbReference>
<gene>
    <name evidence="6" type="ORF">GTA08_BOTSDO00436</name>
</gene>
<dbReference type="Gene3D" id="1.20.870.10">
    <property type="entry name" value="Son of sevenless (SoS) protein Chain: S domain 1"/>
    <property type="match status" value="1"/>
</dbReference>
<feature type="compositionally biased region" description="Low complexity" evidence="3">
    <location>
        <begin position="1014"/>
        <end position="1023"/>
    </location>
</feature>
<sequence length="1144" mass="126254">MTLAPRQGADGHRRPSIQAATELLLPARKRASSDNAHNSPQASSSTSHTHPNHHPGQPLPRYPLALHPTALLPPLSALAARTTDPQPASPHHQLQQAHSHKTQAHAQPQPHTQPQSRSLAPPFTLAPSVAPQHQARTKSVSTASPPKLQRPPLGSRANSAPHVPKQLPSLPPHGGAKNGHVARARHGPSDARDDSDDDDDDDDDDDADAISRDPFFLRYHSVIQRVADVGPVDDDDPLRKSPPDQKSPRVPMDAQARISPSFSPASADRRALQPAEDINIGVIGDNGVGKTRFIDRAFDLRSRAAGRTATRKMSIDGTVYTVRLLEIPFEELDIEHDDRICWPEKIDDSPAPRIDGALMLYDVMNQESLAQVPGMLSQFFLFIPPAAPRSSSSGQDQLPGPAFRMPIAAQPYCRASQLTFSCLCTDVVQKTALPCVLVGCKCDNHPAHRQVDPAVVEQRAKTLVGDLPAFQSSDGSPESQRICLSVMLRAILASRQDTPASKLAAAQRRRATSNSSALQPVSPRPSWKRRHERASSEFSGSRLKILSDNDAETRAKQRSHTNSFLDLEESPGYESYGSDGADSSDYEPSIISVMPSDENGYTFEQLVDRLVAQPLSKQDTKFVAIFLALYRKFAAPSQLLEALIKRFDALENDKSPQMIRTVDQLRHLSIMEQWLSTYPGDFAHATTKRMMMLFVNRLASNRIFAVASKEILADLEAVGEDDDTDWACSDRHREQAFSTVTEETDEELSKSATELTISITRGSTHTTDTAHTGHPERSVSTSTTTTSSSQTMINAIEQARQQAKLLVPIPRVTLTKTQWHLLMGESEENIARELTRIDWIMFQSIRPRDLVRHVSMNAAEKKKCKSLENVDRMIEHFNHLAYWVTNFILLRDKPKHRAMMLEKFMKVARKLRELNNYNSLGAILAGLNGTAIHRLSATRDQIQPATAKDFMKLEILMGTQKSHFAYRLAWENSSGERIPYLPLHRRDLVSAAEGNSTFVNDPQRRASNAGLLGGSASPRSGGPPSTPNADAIAALTGSSGNAAALQAALNRSSQQEKEAPPSGVEGKERINWKKFAIMGEVIVGLQRAQGFPYPNIPRNDDVKSMVLDVRICKDDDELYDRSTSLEAVGAAGEPRRRFANWFRQ</sequence>
<feature type="region of interest" description="Disordered" evidence="3">
    <location>
        <begin position="501"/>
        <end position="590"/>
    </location>
</feature>
<dbReference type="AlphaFoldDB" id="A0A8H4J7K1"/>
<feature type="compositionally biased region" description="Acidic residues" evidence="3">
    <location>
        <begin position="193"/>
        <end position="208"/>
    </location>
</feature>
<dbReference type="InterPro" id="IPR023578">
    <property type="entry name" value="Ras_GEF_dom_sf"/>
</dbReference>
<feature type="compositionally biased region" description="Low complexity" evidence="3">
    <location>
        <begin position="572"/>
        <end position="587"/>
    </location>
</feature>
<feature type="compositionally biased region" description="Low complexity" evidence="3">
    <location>
        <begin position="778"/>
        <end position="788"/>
    </location>
</feature>
<evidence type="ECO:0000256" key="2">
    <source>
        <dbReference type="PROSITE-ProRule" id="PRU00168"/>
    </source>
</evidence>
<feature type="compositionally biased region" description="Low complexity" evidence="3">
    <location>
        <begin position="63"/>
        <end position="80"/>
    </location>
</feature>
<feature type="domain" description="N-terminal Ras-GEF" evidence="5">
    <location>
        <begin position="594"/>
        <end position="719"/>
    </location>
</feature>
<feature type="compositionally biased region" description="Basic and acidic residues" evidence="3">
    <location>
        <begin position="237"/>
        <end position="247"/>
    </location>
</feature>
<dbReference type="InterPro" id="IPR008937">
    <property type="entry name" value="Ras-like_GEF"/>
</dbReference>
<evidence type="ECO:0000256" key="1">
    <source>
        <dbReference type="ARBA" id="ARBA00022658"/>
    </source>
</evidence>
<evidence type="ECO:0000259" key="4">
    <source>
        <dbReference type="PROSITE" id="PS50009"/>
    </source>
</evidence>
<keyword evidence="7" id="KW-1185">Reference proteome</keyword>
<dbReference type="GO" id="GO:0005085">
    <property type="term" value="F:guanyl-nucleotide exchange factor activity"/>
    <property type="evidence" value="ECO:0007669"/>
    <property type="project" value="UniProtKB-KW"/>
</dbReference>
<evidence type="ECO:0000256" key="3">
    <source>
        <dbReference type="SAM" id="MobiDB-lite"/>
    </source>
</evidence>
<dbReference type="PROSITE" id="PS50212">
    <property type="entry name" value="RASGEF_NTER"/>
    <property type="match status" value="1"/>
</dbReference>
<name>A0A8H4J7K1_9PEZI</name>
<dbReference type="InterPro" id="IPR036964">
    <property type="entry name" value="RASGEF_cat_dom_sf"/>
</dbReference>
<dbReference type="PROSITE" id="PS50009">
    <property type="entry name" value="RASGEF_CAT"/>
    <property type="match status" value="1"/>
</dbReference>
<dbReference type="Pfam" id="PF00617">
    <property type="entry name" value="RasGEF"/>
    <property type="match status" value="1"/>
</dbReference>
<dbReference type="SUPFAM" id="SSF48366">
    <property type="entry name" value="Ras GEF"/>
    <property type="match status" value="1"/>
</dbReference>
<feature type="compositionally biased region" description="Low complexity" evidence="3">
    <location>
        <begin position="104"/>
        <end position="115"/>
    </location>
</feature>
<dbReference type="CDD" id="cd06224">
    <property type="entry name" value="REM"/>
    <property type="match status" value="1"/>
</dbReference>
<dbReference type="InterPro" id="IPR000651">
    <property type="entry name" value="Ras-like_Gua-exchang_fac_N"/>
</dbReference>
<dbReference type="Gene3D" id="3.40.50.300">
    <property type="entry name" value="P-loop containing nucleotide triphosphate hydrolases"/>
    <property type="match status" value="1"/>
</dbReference>
<feature type="compositionally biased region" description="Polar residues" evidence="3">
    <location>
        <begin position="33"/>
        <end position="42"/>
    </location>
</feature>
<dbReference type="PANTHER" id="PTHR23113">
    <property type="entry name" value="GUANINE NUCLEOTIDE EXCHANGE FACTOR"/>
    <property type="match status" value="1"/>
</dbReference>
<protein>
    <submittedName>
        <fullName evidence="6">Ras guanine nucleotide exchange factor A</fullName>
    </submittedName>
</protein>
<reference evidence="6" key="1">
    <citation type="submission" date="2020-04" db="EMBL/GenBank/DDBJ databases">
        <title>Genome Assembly and Annotation of Botryosphaeria dothidea sdau 11-99, a Latent Pathogen of Apple Fruit Ring Rot in China.</title>
        <authorList>
            <person name="Yu C."/>
            <person name="Diao Y."/>
            <person name="Lu Q."/>
            <person name="Zhao J."/>
            <person name="Cui S."/>
            <person name="Peng C."/>
            <person name="He B."/>
            <person name="Liu H."/>
        </authorList>
    </citation>
    <scope>NUCLEOTIDE SEQUENCE [LARGE SCALE GENOMIC DNA]</scope>
    <source>
        <strain evidence="6">Sdau11-99</strain>
    </source>
</reference>
<dbReference type="EMBL" id="WWBZ02000001">
    <property type="protein sequence ID" value="KAF4314610.1"/>
    <property type="molecule type" value="Genomic_DNA"/>
</dbReference>
<feature type="region of interest" description="Disordered" evidence="3">
    <location>
        <begin position="1047"/>
        <end position="1066"/>
    </location>
</feature>
<feature type="region of interest" description="Disordered" evidence="3">
    <location>
        <begin position="761"/>
        <end position="788"/>
    </location>
</feature>
<dbReference type="SMART" id="SM00147">
    <property type="entry name" value="RasGEF"/>
    <property type="match status" value="1"/>
</dbReference>
<feature type="compositionally biased region" description="Polar residues" evidence="3">
    <location>
        <begin position="761"/>
        <end position="770"/>
    </location>
</feature>
<keyword evidence="1 2" id="KW-0344">Guanine-nucleotide releasing factor</keyword>
<evidence type="ECO:0000313" key="7">
    <source>
        <dbReference type="Proteomes" id="UP000572817"/>
    </source>
</evidence>
<dbReference type="GO" id="GO:0007265">
    <property type="term" value="P:Ras protein signal transduction"/>
    <property type="evidence" value="ECO:0007669"/>
    <property type="project" value="TreeGrafter"/>
</dbReference>
<accession>A0A8H4J7K1</accession>
<feature type="region of interest" description="Disordered" evidence="3">
    <location>
        <begin position="228"/>
        <end position="270"/>
    </location>
</feature>
<dbReference type="Proteomes" id="UP000572817">
    <property type="component" value="Unassembled WGS sequence"/>
</dbReference>
<dbReference type="Gene3D" id="1.10.840.10">
    <property type="entry name" value="Ras guanine-nucleotide exchange factors catalytic domain"/>
    <property type="match status" value="1"/>
</dbReference>
<dbReference type="InterPro" id="IPR027417">
    <property type="entry name" value="P-loop_NTPase"/>
</dbReference>
<feature type="region of interest" description="Disordered" evidence="3">
    <location>
        <begin position="994"/>
        <end position="1032"/>
    </location>
</feature>
<dbReference type="CDD" id="cd00882">
    <property type="entry name" value="Ras_like_GTPase"/>
    <property type="match status" value="1"/>
</dbReference>